<proteinExistence type="predicted"/>
<dbReference type="InterPro" id="IPR002625">
    <property type="entry name" value="Smr_dom"/>
</dbReference>
<sequence length="187" mass="20499">MSDEDDDSELFRSAVGPVRRLRDATPPPTAPKPKPRARMAERDEAAAREEFRHALDASLLEAGDVVSYRRETLPPRTLQRLRRGEIAVQEELDLHGADAREAEALLRAFITHAREHDVGCVRIVHGKGLHGGGSVPFTGRDAPVLKNLVDRLLRQRADVLAFHSAPPAQGGTGAVLVLLAPRRLRPA</sequence>
<dbReference type="PANTHER" id="PTHR35562:SF2">
    <property type="entry name" value="DNA ENDONUCLEASE SMRA-RELATED"/>
    <property type="match status" value="1"/>
</dbReference>
<dbReference type="EMBL" id="JBHSNM010000003">
    <property type="protein sequence ID" value="MFC5570628.1"/>
    <property type="molecule type" value="Genomic_DNA"/>
</dbReference>
<keyword evidence="4" id="KW-1185">Reference proteome</keyword>
<feature type="domain" description="Smr" evidence="2">
    <location>
        <begin position="92"/>
        <end position="180"/>
    </location>
</feature>
<evidence type="ECO:0000313" key="3">
    <source>
        <dbReference type="EMBL" id="MFC5570628.1"/>
    </source>
</evidence>
<dbReference type="Pfam" id="PF01713">
    <property type="entry name" value="Smr"/>
    <property type="match status" value="1"/>
</dbReference>
<feature type="region of interest" description="Disordered" evidence="1">
    <location>
        <begin position="1"/>
        <end position="45"/>
    </location>
</feature>
<dbReference type="Proteomes" id="UP001596036">
    <property type="component" value="Unassembled WGS sequence"/>
</dbReference>
<accession>A0ABW0SND2</accession>
<evidence type="ECO:0000259" key="2">
    <source>
        <dbReference type="PROSITE" id="PS50828"/>
    </source>
</evidence>
<dbReference type="Gene3D" id="3.30.1370.110">
    <property type="match status" value="1"/>
</dbReference>
<dbReference type="InterPro" id="IPR036063">
    <property type="entry name" value="Smr_dom_sf"/>
</dbReference>
<name>A0ABW0SND2_9GAMM</name>
<dbReference type="PANTHER" id="PTHR35562">
    <property type="entry name" value="DNA ENDONUCLEASE SMRA-RELATED"/>
    <property type="match status" value="1"/>
</dbReference>
<comment type="caution">
    <text evidence="3">The sequence shown here is derived from an EMBL/GenBank/DDBJ whole genome shotgun (WGS) entry which is preliminary data.</text>
</comment>
<dbReference type="SUPFAM" id="SSF160443">
    <property type="entry name" value="SMR domain-like"/>
    <property type="match status" value="1"/>
</dbReference>
<reference evidence="4" key="1">
    <citation type="journal article" date="2019" name="Int. J. Syst. Evol. Microbiol.">
        <title>The Global Catalogue of Microorganisms (GCM) 10K type strain sequencing project: providing services to taxonomists for standard genome sequencing and annotation.</title>
        <authorList>
            <consortium name="The Broad Institute Genomics Platform"/>
            <consortium name="The Broad Institute Genome Sequencing Center for Infectious Disease"/>
            <person name="Wu L."/>
            <person name="Ma J."/>
        </authorList>
    </citation>
    <scope>NUCLEOTIDE SEQUENCE [LARGE SCALE GENOMIC DNA]</scope>
    <source>
        <strain evidence="4">KACC 11407</strain>
    </source>
</reference>
<organism evidence="3 4">
    <name type="scientific">Lysobacter yangpyeongensis</name>
    <dbReference type="NCBI Taxonomy" id="346182"/>
    <lineage>
        <taxon>Bacteria</taxon>
        <taxon>Pseudomonadati</taxon>
        <taxon>Pseudomonadota</taxon>
        <taxon>Gammaproteobacteria</taxon>
        <taxon>Lysobacterales</taxon>
        <taxon>Lysobacteraceae</taxon>
        <taxon>Lysobacter</taxon>
    </lineage>
</organism>
<dbReference type="SMART" id="SM00463">
    <property type="entry name" value="SMR"/>
    <property type="match status" value="1"/>
</dbReference>
<evidence type="ECO:0000256" key="1">
    <source>
        <dbReference type="SAM" id="MobiDB-lite"/>
    </source>
</evidence>
<protein>
    <submittedName>
        <fullName evidence="3">Smr/MutS family protein</fullName>
    </submittedName>
</protein>
<evidence type="ECO:0000313" key="4">
    <source>
        <dbReference type="Proteomes" id="UP001596036"/>
    </source>
</evidence>
<dbReference type="PROSITE" id="PS50828">
    <property type="entry name" value="SMR"/>
    <property type="match status" value="1"/>
</dbReference>
<gene>
    <name evidence="3" type="ORF">ACFPN1_11210</name>
</gene>